<gene>
    <name evidence="1" type="ORF">HPB50_021464</name>
</gene>
<evidence type="ECO:0000313" key="1">
    <source>
        <dbReference type="EMBL" id="KAH6926754.1"/>
    </source>
</evidence>
<sequence length="692" mass="77401">MSSSATEPQPAEAAASIVTRLPPELWTMMFRCFDLESIFTVAEALPECKSLALSPTVVKTVDFDVETDERIITKFLQTTREEVDQDGRTENVPISSDVRVLRFTNCIALTSKAILECAQPCCNLRELYCVNCVVEPAGLFTLLSRTLKSVTKLEWTLYEHDYYESRLGSRALMQIEIVPASEGPNIQTMYVEQACSDVTVRVLNSFLFRCAQLCDLHIHDLRKKRLPVQSADACLGNFAPNTSGPVEIADQIPTLETFKFTCEMQLSINMERRLSVVRNNIAWQRKPAPSFNVVALADVLQQKVTLRNASQVMVTAKADSHAARLFEEAAGQRQSWKDVSCLTLVLTPEAGTEPSAPRKTCSVHMETLEQFFDVCVSQLTELNLSTCHFFIGSDCCSSVASTLRCLRSLTLPPCGVNPENSLETLAQGCKLLECLEVCSIDTVENAEPCEACESPLRFTESGFELLHRETRLRRLSIDETAQIVSLRFLLGCRVQELRLYVDRAMDEELERSPAALGQFLAANTSLSSLTLVVRKAAPCLCVAKNLAQVQSLRRLCVLTTTLSLRKQVEDFFFYLEGNLPRLQSVHVHCILTGNYTDTFTWIRRWRPDYATESGFAMWRTAKGVVLSGPCLSHLCCVDGFTGLPRVGDASSSHRLPLSAKRFYKLDNLTAELPCASFQRMAVVHRWDLVMDE</sequence>
<comment type="caution">
    <text evidence="1">The sequence shown here is derived from an EMBL/GenBank/DDBJ whole genome shotgun (WGS) entry which is preliminary data.</text>
</comment>
<dbReference type="EMBL" id="CM023487">
    <property type="protein sequence ID" value="KAH6926754.1"/>
    <property type="molecule type" value="Genomic_DNA"/>
</dbReference>
<evidence type="ECO:0000313" key="2">
    <source>
        <dbReference type="Proteomes" id="UP000821845"/>
    </source>
</evidence>
<dbReference type="Proteomes" id="UP000821845">
    <property type="component" value="Chromosome 7"/>
</dbReference>
<name>A0ACB7S1T7_HYAAI</name>
<protein>
    <submittedName>
        <fullName evidence="1">Uncharacterized protein</fullName>
    </submittedName>
</protein>
<reference evidence="1" key="1">
    <citation type="submission" date="2020-05" db="EMBL/GenBank/DDBJ databases">
        <title>Large-scale comparative analyses of tick genomes elucidate their genetic diversity and vector capacities.</title>
        <authorList>
            <person name="Jia N."/>
            <person name="Wang J."/>
            <person name="Shi W."/>
            <person name="Du L."/>
            <person name="Sun Y."/>
            <person name="Zhan W."/>
            <person name="Jiang J."/>
            <person name="Wang Q."/>
            <person name="Zhang B."/>
            <person name="Ji P."/>
            <person name="Sakyi L.B."/>
            <person name="Cui X."/>
            <person name="Yuan T."/>
            <person name="Jiang B."/>
            <person name="Yang W."/>
            <person name="Lam T.T.-Y."/>
            <person name="Chang Q."/>
            <person name="Ding S."/>
            <person name="Wang X."/>
            <person name="Zhu J."/>
            <person name="Ruan X."/>
            <person name="Zhao L."/>
            <person name="Wei J."/>
            <person name="Que T."/>
            <person name="Du C."/>
            <person name="Cheng J."/>
            <person name="Dai P."/>
            <person name="Han X."/>
            <person name="Huang E."/>
            <person name="Gao Y."/>
            <person name="Liu J."/>
            <person name="Shao H."/>
            <person name="Ye R."/>
            <person name="Li L."/>
            <person name="Wei W."/>
            <person name="Wang X."/>
            <person name="Wang C."/>
            <person name="Yang T."/>
            <person name="Huo Q."/>
            <person name="Li W."/>
            <person name="Guo W."/>
            <person name="Chen H."/>
            <person name="Zhou L."/>
            <person name="Ni X."/>
            <person name="Tian J."/>
            <person name="Zhou Y."/>
            <person name="Sheng Y."/>
            <person name="Liu T."/>
            <person name="Pan Y."/>
            <person name="Xia L."/>
            <person name="Li J."/>
            <person name="Zhao F."/>
            <person name="Cao W."/>
        </authorList>
    </citation>
    <scope>NUCLEOTIDE SEQUENCE</scope>
    <source>
        <strain evidence="1">Hyas-2018</strain>
    </source>
</reference>
<keyword evidence="2" id="KW-1185">Reference proteome</keyword>
<accession>A0ACB7S1T7</accession>
<organism evidence="1 2">
    <name type="scientific">Hyalomma asiaticum</name>
    <name type="common">Tick</name>
    <dbReference type="NCBI Taxonomy" id="266040"/>
    <lineage>
        <taxon>Eukaryota</taxon>
        <taxon>Metazoa</taxon>
        <taxon>Ecdysozoa</taxon>
        <taxon>Arthropoda</taxon>
        <taxon>Chelicerata</taxon>
        <taxon>Arachnida</taxon>
        <taxon>Acari</taxon>
        <taxon>Parasitiformes</taxon>
        <taxon>Ixodida</taxon>
        <taxon>Ixodoidea</taxon>
        <taxon>Ixodidae</taxon>
        <taxon>Hyalomminae</taxon>
        <taxon>Hyalomma</taxon>
    </lineage>
</organism>
<proteinExistence type="predicted"/>